<keyword evidence="1" id="KW-1185">Reference proteome</keyword>
<reference evidence="1" key="1">
    <citation type="journal article" date="2014" name="Nat. Commun.">
        <title>The tobacco genome sequence and its comparison with those of tomato and potato.</title>
        <authorList>
            <person name="Sierro N."/>
            <person name="Battey J.N."/>
            <person name="Ouadi S."/>
            <person name="Bakaher N."/>
            <person name="Bovet L."/>
            <person name="Willig A."/>
            <person name="Goepfert S."/>
            <person name="Peitsch M.C."/>
            <person name="Ivanov N.V."/>
        </authorList>
    </citation>
    <scope>NUCLEOTIDE SEQUENCE [LARGE SCALE GENOMIC DNA]</scope>
</reference>
<evidence type="ECO:0000313" key="2">
    <source>
        <dbReference type="RefSeq" id="XP_075086321.1"/>
    </source>
</evidence>
<reference evidence="2" key="2">
    <citation type="submission" date="2025-08" db="UniProtKB">
        <authorList>
            <consortium name="RefSeq"/>
        </authorList>
    </citation>
    <scope>IDENTIFICATION</scope>
    <source>
        <tissue evidence="2">Leaf</tissue>
    </source>
</reference>
<dbReference type="Proteomes" id="UP000790787">
    <property type="component" value="Chromosome 14"/>
</dbReference>
<gene>
    <name evidence="2" type="primary">LOC107783775</name>
</gene>
<protein>
    <submittedName>
        <fullName evidence="2">Protein GAMETE EXPRESSED 3-like</fullName>
    </submittedName>
</protein>
<name>A0AC58SMW2_TOBAC</name>
<organism evidence="1 2">
    <name type="scientific">Nicotiana tabacum</name>
    <name type="common">Common tobacco</name>
    <dbReference type="NCBI Taxonomy" id="4097"/>
    <lineage>
        <taxon>Eukaryota</taxon>
        <taxon>Viridiplantae</taxon>
        <taxon>Streptophyta</taxon>
        <taxon>Embryophyta</taxon>
        <taxon>Tracheophyta</taxon>
        <taxon>Spermatophyta</taxon>
        <taxon>Magnoliopsida</taxon>
        <taxon>eudicotyledons</taxon>
        <taxon>Gunneridae</taxon>
        <taxon>Pentapetalae</taxon>
        <taxon>asterids</taxon>
        <taxon>lamiids</taxon>
        <taxon>Solanales</taxon>
        <taxon>Solanaceae</taxon>
        <taxon>Nicotianoideae</taxon>
        <taxon>Nicotianeae</taxon>
        <taxon>Nicotiana</taxon>
    </lineage>
</organism>
<dbReference type="RefSeq" id="XP_075086321.1">
    <property type="nucleotide sequence ID" value="XM_075230220.1"/>
</dbReference>
<evidence type="ECO:0000313" key="1">
    <source>
        <dbReference type="Proteomes" id="UP000790787"/>
    </source>
</evidence>
<accession>A0AC58SMW2</accession>
<proteinExistence type="predicted"/>
<sequence length="739" mass="82503">MPIQPVISVQPEVKPGALDEEQKRLERFKKYDPPIFNGTTTKDTQEFLQKCHCMLRTIGIVECACSIPGDMIPYAHVAVALVFSLLLVSASVVSFAYPQTFSGQESFKKAAAYRLSKPLISDDGKVYVCSEKNFFAFEVNGSIAWTLSLNYKCSPNLAPVLGESRKIYVVAEDRVLKINPLNVGSSEIAVELFFGTESERPGEIIGLAVSMSSSFVLINVKNRGLFSYRLHGKLHWSAGPVLYQRGYRQGCRKNITECYFSSDPVFDHCEASIYISNNQGEIYALSTRSPHFKWIQDFSSFGNTLTMTSGNNGLLYVTIAAKALVLAVDVSRGSILWQTSIGPPSTSDYAPAVDSNGWISIGSLDGYLYSFSPEGVIRKFPKVLNMDSAIQVSPVLDCSGYAIYVSQTEIEGKITRIIGDYTYISATKPMGVIFTLISPVTGTIFWSEQYPGQFSSEFLRSDLQHFLLDESVLLAFFAASSIGNPLPCRSARQKFALSCSQIKPKNFSIYTGNKKTIFLFLILESIILIVLAVLVRFCCMFWKKKKLQHQDLGKFLDKRRSLRLEKKAFDRSITEVQQKAAEEAIGNEVLEKLGNLVKEREGIERKLSTSYSLGKDQTGSHSTSLLPLSDRSFSFQGAKKESVTLFHTISDTCSETSWSEREHSEMHISEDEEETDDAKSPTEIFSCSDNEIYKEAYHASPSCLASSSKVFMNTSSRVIKRIPSAEPQHKHKEEEFIFK</sequence>